<sequence length="149" mass="17220">MASLHGKPLKENEEGEDMNDDYNEEADSGCGCGCLRLLGFKQRQSNDNESKYLLQQKGEHRETWWVEKLNKVKEVTEVLAGPKWKTFIRKISGFGINKKQKKRFQYDSQSYALNFDTGFDREEDGLVLDFTSRYAAPFHDEQRQAGSGR</sequence>
<reference evidence="2" key="1">
    <citation type="submission" date="2018-02" db="EMBL/GenBank/DDBJ databases">
        <authorList>
            <person name="Cohen D.B."/>
            <person name="Kent A.D."/>
        </authorList>
    </citation>
    <scope>NUCLEOTIDE SEQUENCE</scope>
</reference>
<dbReference type="PANTHER" id="PTHR47076:SF1">
    <property type="entry name" value="NHL DOMAIN PROTEIN"/>
    <property type="match status" value="1"/>
</dbReference>
<gene>
    <name evidence="2" type="ORF">FSB_LOCUS19313</name>
</gene>
<accession>A0A2N9FWW3</accession>
<name>A0A2N9FWW3_FAGSY</name>
<feature type="compositionally biased region" description="Acidic residues" evidence="1">
    <location>
        <begin position="13"/>
        <end position="22"/>
    </location>
</feature>
<dbReference type="AlphaFoldDB" id="A0A2N9FWW3"/>
<proteinExistence type="predicted"/>
<organism evidence="2">
    <name type="scientific">Fagus sylvatica</name>
    <name type="common">Beechnut</name>
    <dbReference type="NCBI Taxonomy" id="28930"/>
    <lineage>
        <taxon>Eukaryota</taxon>
        <taxon>Viridiplantae</taxon>
        <taxon>Streptophyta</taxon>
        <taxon>Embryophyta</taxon>
        <taxon>Tracheophyta</taxon>
        <taxon>Spermatophyta</taxon>
        <taxon>Magnoliopsida</taxon>
        <taxon>eudicotyledons</taxon>
        <taxon>Gunneridae</taxon>
        <taxon>Pentapetalae</taxon>
        <taxon>rosids</taxon>
        <taxon>fabids</taxon>
        <taxon>Fagales</taxon>
        <taxon>Fagaceae</taxon>
        <taxon>Fagus</taxon>
    </lineage>
</organism>
<evidence type="ECO:0000256" key="1">
    <source>
        <dbReference type="SAM" id="MobiDB-lite"/>
    </source>
</evidence>
<dbReference type="PANTHER" id="PTHR47076">
    <property type="entry name" value="NHL DOMAIN PROTEIN"/>
    <property type="match status" value="1"/>
</dbReference>
<evidence type="ECO:0008006" key="3">
    <source>
        <dbReference type="Google" id="ProtNLM"/>
    </source>
</evidence>
<dbReference type="EMBL" id="OIVN01001224">
    <property type="protein sequence ID" value="SPC91431.1"/>
    <property type="molecule type" value="Genomic_DNA"/>
</dbReference>
<feature type="region of interest" description="Disordered" evidence="1">
    <location>
        <begin position="1"/>
        <end position="22"/>
    </location>
</feature>
<protein>
    <recommendedName>
        <fullName evidence="3">Stress induced protein</fullName>
    </recommendedName>
</protein>
<evidence type="ECO:0000313" key="2">
    <source>
        <dbReference type="EMBL" id="SPC91431.1"/>
    </source>
</evidence>